<evidence type="ECO:0000313" key="3">
    <source>
        <dbReference type="Proteomes" id="UP000053331"/>
    </source>
</evidence>
<name>A0A0F8D4T7_9EURY</name>
<sequence length="149" mass="16251">MDEGTRELLEPLPPSAKLVYYVLDEEGRFDQTGLAEETRLSTRTVRFAVEKLTEVGLVEEGLCPTDARRSVYAPVPESERSTGSEPEAASEPDAEAPTATASPRTDGDSISRSSIRRVFARATGSEPTRWRRITSKRTAVVPTGARAGR</sequence>
<dbReference type="InterPro" id="IPR036388">
    <property type="entry name" value="WH-like_DNA-bd_sf"/>
</dbReference>
<evidence type="ECO:0000313" key="2">
    <source>
        <dbReference type="EMBL" id="KKF39264.1"/>
    </source>
</evidence>
<dbReference type="EMBL" id="JNFH02000074">
    <property type="protein sequence ID" value="KKF39264.1"/>
    <property type="molecule type" value="Genomic_DNA"/>
</dbReference>
<reference evidence="2 3" key="1">
    <citation type="journal article" date="2015" name="Genome Announc.">
        <title>Draft genome sequence of a Halorubrum H3 strain isolated from the burlinskoye salt lake (Altai Krai, Russia).</title>
        <authorList>
            <person name="Rozanov A.S."/>
            <person name="Bryanskaya A.V."/>
            <person name="Malup T.K."/>
            <person name="Kotenko A.V."/>
            <person name="Peltek S.E."/>
        </authorList>
    </citation>
    <scope>NUCLEOTIDE SEQUENCE [LARGE SCALE GENOMIC DNA]</scope>
    <source>
        <strain evidence="2 3">H3</strain>
    </source>
</reference>
<dbReference type="Proteomes" id="UP000053331">
    <property type="component" value="Unassembled WGS sequence"/>
</dbReference>
<evidence type="ECO:0000256" key="1">
    <source>
        <dbReference type="SAM" id="MobiDB-lite"/>
    </source>
</evidence>
<keyword evidence="3" id="KW-1185">Reference proteome</keyword>
<organism evidence="2 3">
    <name type="scientific">Halorubrum saccharovorum</name>
    <dbReference type="NCBI Taxonomy" id="2248"/>
    <lineage>
        <taxon>Archaea</taxon>
        <taxon>Methanobacteriati</taxon>
        <taxon>Methanobacteriota</taxon>
        <taxon>Stenosarchaea group</taxon>
        <taxon>Halobacteria</taxon>
        <taxon>Halobacteriales</taxon>
        <taxon>Haloferacaceae</taxon>
        <taxon>Halorubrum</taxon>
    </lineage>
</organism>
<gene>
    <name evidence="2" type="ORF">FK85_29880</name>
</gene>
<dbReference type="AlphaFoldDB" id="A0A0F8D4T7"/>
<proteinExistence type="predicted"/>
<dbReference type="InterPro" id="IPR036390">
    <property type="entry name" value="WH_DNA-bd_sf"/>
</dbReference>
<feature type="region of interest" description="Disordered" evidence="1">
    <location>
        <begin position="65"/>
        <end position="149"/>
    </location>
</feature>
<comment type="caution">
    <text evidence="2">The sequence shown here is derived from an EMBL/GenBank/DDBJ whole genome shotgun (WGS) entry which is preliminary data.</text>
</comment>
<evidence type="ECO:0008006" key="4">
    <source>
        <dbReference type="Google" id="ProtNLM"/>
    </source>
</evidence>
<protein>
    <recommendedName>
        <fullName evidence="4">ArsR family transcriptional regulator</fullName>
    </recommendedName>
</protein>
<dbReference type="SUPFAM" id="SSF46785">
    <property type="entry name" value="Winged helix' DNA-binding domain"/>
    <property type="match status" value="1"/>
</dbReference>
<dbReference type="Gene3D" id="1.10.10.10">
    <property type="entry name" value="Winged helix-like DNA-binding domain superfamily/Winged helix DNA-binding domain"/>
    <property type="match status" value="1"/>
</dbReference>
<accession>A0A0F8D4T7</accession>